<dbReference type="OrthoDB" id="331263at2759"/>
<accession>T2M896</accession>
<dbReference type="GO" id="GO:0042765">
    <property type="term" value="C:GPI-anchor transamidase complex"/>
    <property type="evidence" value="ECO:0007669"/>
    <property type="project" value="InterPro"/>
</dbReference>
<dbReference type="PANTHER" id="PTHR12959:SF11">
    <property type="entry name" value="GPI TRANSAMIDASE COMPONENT PIG-T"/>
    <property type="match status" value="1"/>
</dbReference>
<evidence type="ECO:0000256" key="1">
    <source>
        <dbReference type="SAM" id="Phobius"/>
    </source>
</evidence>
<dbReference type="GO" id="GO:0016255">
    <property type="term" value="P:attachment of GPI anchor to protein"/>
    <property type="evidence" value="ECO:0007669"/>
    <property type="project" value="InterPro"/>
</dbReference>
<dbReference type="AlphaFoldDB" id="T2M896"/>
<proteinExistence type="evidence at transcript level"/>
<gene>
    <name evidence="2" type="primary">PIGT</name>
</gene>
<keyword evidence="1" id="KW-0472">Membrane</keyword>
<dbReference type="Pfam" id="PF04113">
    <property type="entry name" value="Gpi16"/>
    <property type="match status" value="2"/>
</dbReference>
<name>T2M896_HYDVU</name>
<dbReference type="EMBL" id="HAAD01002029">
    <property type="protein sequence ID" value="CDG68261.1"/>
    <property type="molecule type" value="mRNA"/>
</dbReference>
<feature type="non-terminal residue" evidence="2">
    <location>
        <position position="1"/>
    </location>
</feature>
<dbReference type="InterPro" id="IPR007245">
    <property type="entry name" value="PIG-T"/>
</dbReference>
<keyword evidence="1" id="KW-0812">Transmembrane</keyword>
<evidence type="ECO:0000313" key="2">
    <source>
        <dbReference type="EMBL" id="CDG68261.1"/>
    </source>
</evidence>
<organism evidence="2">
    <name type="scientific">Hydra vulgaris</name>
    <name type="common">Hydra</name>
    <name type="synonym">Hydra attenuata</name>
    <dbReference type="NCBI Taxonomy" id="6087"/>
    <lineage>
        <taxon>Eukaryota</taxon>
        <taxon>Metazoa</taxon>
        <taxon>Cnidaria</taxon>
        <taxon>Hydrozoa</taxon>
        <taxon>Hydroidolina</taxon>
        <taxon>Anthoathecata</taxon>
        <taxon>Aplanulata</taxon>
        <taxon>Hydridae</taxon>
        <taxon>Hydra</taxon>
    </lineage>
</organism>
<protein>
    <submittedName>
        <fullName evidence="2">GPI transamidase component PIG-T</fullName>
    </submittedName>
</protein>
<sequence>LLLIKYHVARVKMYFKILLLILLVSTIVNGDSFSEELFLKQLPSGHLYSLFQFTNSLEVNLFDNRLPEHFNLFPKSFAEIIEKFHVLELHLSLTQGRWQYRKWGYPVISAPTGIELWAWFNPDLDRDNVNINWNGLLNALSGLFCSSLNFINKESTSSPNFTFKPQGVWPNDINATLHLRHATLPKETVCTENLTPWKKLLPCGSEAGLASLLIASHLFDSSYHSLAVHLRSVCDGDCDDVYLELKQTLSLVFDPHHTGINKDWSLKPLFGSGLHSTCPLASSSNIIVDIEYELKDKINPQPNLIRAVTSGDNQLQRAIFNLKQIKDLNQGFELYVPTNKKRSHHVNLPYLTTHKYATGYGVEMGGIFCIIKNTHATESFYLTYFEVVPYFLRVYFSTFKVKINNILVVPDRLTFKPANMREQPTSIEFTILLPPQSSLTIEYEFENVFLDWLQHPPDSHHGYYVGSSVISGKFPDFLNSTGISELCSYITSFEKCNRGTDLLFRRIYTELLLISVPLPDFSMPYNVICLTCTVIAIAFGSIFNITTRTFQVEEKNVKKGLLDQLKRVFSKVLCKSSNQ</sequence>
<feature type="transmembrane region" description="Helical" evidence="1">
    <location>
        <begin position="523"/>
        <end position="545"/>
    </location>
</feature>
<reference evidence="2" key="1">
    <citation type="journal article" date="2013" name="Genome Biol. Evol.">
        <title>Punctuated emergences of genetic and phenotypic innovations in eumetazoan, bilaterian, euteleostome, and hominidae ancestors.</title>
        <authorList>
            <person name="Wenger Y."/>
            <person name="Galliot B."/>
        </authorList>
    </citation>
    <scope>NUCLEOTIDE SEQUENCE</scope>
    <source>
        <tissue evidence="2">Whole animals</tissue>
    </source>
</reference>
<keyword evidence="1" id="KW-1133">Transmembrane helix</keyword>
<dbReference type="PANTHER" id="PTHR12959">
    <property type="entry name" value="GPI TRANSAMIDASE COMPONENT PIG-T-RELATED"/>
    <property type="match status" value="1"/>
</dbReference>